<name>J0MM43_9ACTO</name>
<gene>
    <name evidence="1" type="ORF">HMPREF1317_0105</name>
</gene>
<protein>
    <submittedName>
        <fullName evidence="1">Uncharacterized protein</fullName>
    </submittedName>
</protein>
<dbReference type="Proteomes" id="UP000004578">
    <property type="component" value="Unassembled WGS sequence"/>
</dbReference>
<reference evidence="1 2" key="1">
    <citation type="submission" date="2012-05" db="EMBL/GenBank/DDBJ databases">
        <authorList>
            <person name="Harkins D.M."/>
            <person name="Madupu R."/>
            <person name="Durkin A.S."/>
            <person name="Torralba M."/>
            <person name="Methe B."/>
            <person name="Sutton G.G."/>
            <person name="Nelson K.E."/>
        </authorList>
    </citation>
    <scope>NUCLEOTIDE SEQUENCE [LARGE SCALE GENOMIC DNA]</scope>
    <source>
        <strain evidence="1 2">F0490</strain>
    </source>
</reference>
<accession>J0MM43</accession>
<comment type="caution">
    <text evidence="1">The sequence shown here is derived from an EMBL/GenBank/DDBJ whole genome shotgun (WGS) entry which is preliminary data.</text>
</comment>
<evidence type="ECO:0000313" key="1">
    <source>
        <dbReference type="EMBL" id="EJF35289.1"/>
    </source>
</evidence>
<dbReference type="EMBL" id="AKFS01000302">
    <property type="protein sequence ID" value="EJF35289.1"/>
    <property type="molecule type" value="Genomic_DNA"/>
</dbReference>
<sequence length="62" mass="6953">MRARGLFRPQGPYYEITVPGHEGEMYSTREEAEAAVCPLRGPVPASHLVAEVSQSHDEEEQR</sequence>
<organism evidence="1 2">
    <name type="scientific">Schaalia georgiae F0490</name>
    <dbReference type="NCBI Taxonomy" id="1125717"/>
    <lineage>
        <taxon>Bacteria</taxon>
        <taxon>Bacillati</taxon>
        <taxon>Actinomycetota</taxon>
        <taxon>Actinomycetes</taxon>
        <taxon>Actinomycetales</taxon>
        <taxon>Actinomycetaceae</taxon>
        <taxon>Schaalia</taxon>
    </lineage>
</organism>
<dbReference type="AlphaFoldDB" id="J0MM43"/>
<evidence type="ECO:0000313" key="2">
    <source>
        <dbReference type="Proteomes" id="UP000004578"/>
    </source>
</evidence>
<keyword evidence="2" id="KW-1185">Reference proteome</keyword>
<proteinExistence type="predicted"/>
<dbReference type="PATRIC" id="fig|1125717.3.peg.1986"/>